<keyword evidence="1" id="KW-0472">Membrane</keyword>
<protein>
    <submittedName>
        <fullName evidence="3">CubicO group peptidase (Beta-lactamase class C family)</fullName>
    </submittedName>
</protein>
<dbReference type="OrthoDB" id="3171327at2"/>
<dbReference type="InterPro" id="IPR001466">
    <property type="entry name" value="Beta-lactam-related"/>
</dbReference>
<dbReference type="PANTHER" id="PTHR46825:SF7">
    <property type="entry name" value="D-ALANYL-D-ALANINE CARBOXYPEPTIDASE"/>
    <property type="match status" value="1"/>
</dbReference>
<dbReference type="RefSeq" id="WP_106246195.1">
    <property type="nucleotide sequence ID" value="NZ_PVZC01000004.1"/>
</dbReference>
<feature type="domain" description="Beta-lactamase-related" evidence="2">
    <location>
        <begin position="59"/>
        <end position="363"/>
    </location>
</feature>
<dbReference type="Pfam" id="PF00144">
    <property type="entry name" value="Beta-lactamase"/>
    <property type="match status" value="1"/>
</dbReference>
<evidence type="ECO:0000313" key="4">
    <source>
        <dbReference type="Proteomes" id="UP000237846"/>
    </source>
</evidence>
<dbReference type="PANTHER" id="PTHR46825">
    <property type="entry name" value="D-ALANYL-D-ALANINE-CARBOXYPEPTIDASE/ENDOPEPTIDASE AMPH"/>
    <property type="match status" value="1"/>
</dbReference>
<reference evidence="3 4" key="1">
    <citation type="submission" date="2018-03" db="EMBL/GenBank/DDBJ databases">
        <title>Genomic Encyclopedia of Archaeal and Bacterial Type Strains, Phase II (KMG-II): from individual species to whole genera.</title>
        <authorList>
            <person name="Goeker M."/>
        </authorList>
    </citation>
    <scope>NUCLEOTIDE SEQUENCE [LARGE SCALE GENOMIC DNA]</scope>
    <source>
        <strain evidence="3 4">DSM 45601</strain>
    </source>
</reference>
<keyword evidence="4" id="KW-1185">Reference proteome</keyword>
<dbReference type="SUPFAM" id="SSF56601">
    <property type="entry name" value="beta-lactamase/transpeptidase-like"/>
    <property type="match status" value="1"/>
</dbReference>
<dbReference type="Gene3D" id="3.40.710.10">
    <property type="entry name" value="DD-peptidase/beta-lactamase superfamily"/>
    <property type="match status" value="1"/>
</dbReference>
<evidence type="ECO:0000259" key="2">
    <source>
        <dbReference type="Pfam" id="PF00144"/>
    </source>
</evidence>
<evidence type="ECO:0000256" key="1">
    <source>
        <dbReference type="SAM" id="Phobius"/>
    </source>
</evidence>
<dbReference type="AlphaFoldDB" id="A0A2T0Q4M1"/>
<comment type="caution">
    <text evidence="3">The sequence shown here is derived from an EMBL/GenBank/DDBJ whole genome shotgun (WGS) entry which is preliminary data.</text>
</comment>
<proteinExistence type="predicted"/>
<feature type="transmembrane region" description="Helical" evidence="1">
    <location>
        <begin position="484"/>
        <end position="505"/>
    </location>
</feature>
<sequence length="507" mass="51598">MPLLQDTPETPAPPARRRRWIAAAAAALAAGLLSLPLAPGPARPADPVTGDTALAEQARELLGDHPYTALSVALREDGVWRTAGFGEAGGAPVTPDTPFETGSVHKTLTGMLLAELIEEGEIAAGTTLADAFPDTHFADPDLAATTLEELSGHQSGLPSTDPSRALAGLLPLLSRGDPYAGLTAEDVIAAAAAAEVPESPGYGYSNLGVSLLGEAMARLTGTPYQRLLDERVLGPLGMDATVVATAPAEVPDGAAWPHDANGVRVSPWYSAGYAPSGTSTWSTGTDLTRLLDAVADGSAPGAAATEPRFPAGEGTEVGLGWHRSRIGGEEIVWHNGGTGGTRAFVGYAPATGSAVVVTGTTTEFLDSFGMRLLGADVPAAPGSGQGPVLTAVTALLCLAGGLFLLEVGTRRLSGTRLRPAPHRAGTVSASVSALAVLALAHSWGAWALVPPALWTLGAALTAFGITLAAGRWPRLPLTRGHRALGPAVSGLSIAFSLTLACLALWPR</sequence>
<feature type="transmembrane region" description="Helical" evidence="1">
    <location>
        <begin position="426"/>
        <end position="446"/>
    </location>
</feature>
<dbReference type="Proteomes" id="UP000237846">
    <property type="component" value="Unassembled WGS sequence"/>
</dbReference>
<dbReference type="PROSITE" id="PS51318">
    <property type="entry name" value="TAT"/>
    <property type="match status" value="1"/>
</dbReference>
<dbReference type="InterPro" id="IPR012338">
    <property type="entry name" value="Beta-lactam/transpept-like"/>
</dbReference>
<gene>
    <name evidence="3" type="ORF">CLV72_104338</name>
</gene>
<organism evidence="3 4">
    <name type="scientific">Allonocardiopsis opalescens</name>
    <dbReference type="NCBI Taxonomy" id="1144618"/>
    <lineage>
        <taxon>Bacteria</taxon>
        <taxon>Bacillati</taxon>
        <taxon>Actinomycetota</taxon>
        <taxon>Actinomycetes</taxon>
        <taxon>Streptosporangiales</taxon>
        <taxon>Allonocardiopsis</taxon>
    </lineage>
</organism>
<evidence type="ECO:0000313" key="3">
    <source>
        <dbReference type="EMBL" id="PRX98758.1"/>
    </source>
</evidence>
<dbReference type="InterPro" id="IPR050491">
    <property type="entry name" value="AmpC-like"/>
</dbReference>
<feature type="transmembrane region" description="Helical" evidence="1">
    <location>
        <begin position="388"/>
        <end position="405"/>
    </location>
</feature>
<keyword evidence="1" id="KW-0812">Transmembrane</keyword>
<feature type="transmembrane region" description="Helical" evidence="1">
    <location>
        <begin position="452"/>
        <end position="472"/>
    </location>
</feature>
<accession>A0A2T0Q4M1</accession>
<keyword evidence="1" id="KW-1133">Transmembrane helix</keyword>
<dbReference type="EMBL" id="PVZC01000004">
    <property type="protein sequence ID" value="PRX98758.1"/>
    <property type="molecule type" value="Genomic_DNA"/>
</dbReference>
<name>A0A2T0Q4M1_9ACTN</name>
<dbReference type="InterPro" id="IPR006311">
    <property type="entry name" value="TAT_signal"/>
</dbReference>